<protein>
    <recommendedName>
        <fullName evidence="3">Abhydrolase domain-containing 18</fullName>
    </recommendedName>
</protein>
<name>A0A2U3KPU7_9BACT</name>
<proteinExistence type="predicted"/>
<evidence type="ECO:0000313" key="1">
    <source>
        <dbReference type="EMBL" id="SPF41630.1"/>
    </source>
</evidence>
<dbReference type="NCBIfam" id="NF047337">
    <property type="entry name" value="hydrolase_RcgR"/>
    <property type="match status" value="1"/>
</dbReference>
<accession>A0A2U3KPU7</accession>
<reference evidence="2" key="1">
    <citation type="submission" date="2018-02" db="EMBL/GenBank/DDBJ databases">
        <authorList>
            <person name="Hausmann B."/>
        </authorList>
    </citation>
    <scope>NUCLEOTIDE SEQUENCE [LARGE SCALE GENOMIC DNA]</scope>
    <source>
        <strain evidence="2">Peat soil MAG SbA1</strain>
    </source>
</reference>
<dbReference type="Proteomes" id="UP000238701">
    <property type="component" value="Unassembled WGS sequence"/>
</dbReference>
<dbReference type="Pfam" id="PF09752">
    <property type="entry name" value="ABHD18"/>
    <property type="match status" value="1"/>
</dbReference>
<dbReference type="InterPro" id="IPR058111">
    <property type="entry name" value="RcgR-like"/>
</dbReference>
<evidence type="ECO:0008006" key="3">
    <source>
        <dbReference type="Google" id="ProtNLM"/>
    </source>
</evidence>
<dbReference type="SUPFAM" id="SSF53474">
    <property type="entry name" value="alpha/beta-Hydrolases"/>
    <property type="match status" value="1"/>
</dbReference>
<dbReference type="InterPro" id="IPR029058">
    <property type="entry name" value="AB_hydrolase_fold"/>
</dbReference>
<dbReference type="InterPro" id="IPR019149">
    <property type="entry name" value="ABHD18"/>
</dbReference>
<dbReference type="Gene3D" id="3.40.50.1820">
    <property type="entry name" value="alpha/beta hydrolase"/>
    <property type="match status" value="1"/>
</dbReference>
<gene>
    <name evidence="1" type="ORF">SBA1_370018</name>
</gene>
<dbReference type="EMBL" id="OMOD01000130">
    <property type="protein sequence ID" value="SPF41630.1"/>
    <property type="molecule type" value="Genomic_DNA"/>
</dbReference>
<sequence length="373" mass="43305">MPTRYAQWMYDWENRLTSVDNNRVVRPLEWGVEWARDWPCRNGFAPGHMPEDGEKFLRDFNRRIVASSDDFYAYQKPTDFRLERREVQVFSTREVPDQKLEEKVRGTYADFLRFTSPVHSPFPENNLVNARWFPVRGKRAVVLMPHWNADAIAYTSLCQALNLIGISVLRLTMPYHDIRMPAETRRADYAVSANIGRTLDACRQGVIDARCCFDWLESQGYTRLGIVGTSLGSCYAFLAAAHDPRIRVAAFNHASTYVADVVWHGQSTRHIREGIESHIDLDRLRQLWSAVSPMSYFDQFARWPKKSLIIYAKYDLTFLPEFSRDAVHEFQRRGLDHKVVVLPCGHYTTGETPFKFMDGWQIASFLRTAFDSV</sequence>
<organism evidence="1 2">
    <name type="scientific">Candidatus Sulfotelmatobacter kueseliae</name>
    <dbReference type="NCBI Taxonomy" id="2042962"/>
    <lineage>
        <taxon>Bacteria</taxon>
        <taxon>Pseudomonadati</taxon>
        <taxon>Acidobacteriota</taxon>
        <taxon>Terriglobia</taxon>
        <taxon>Terriglobales</taxon>
        <taxon>Candidatus Korobacteraceae</taxon>
        <taxon>Candidatus Sulfotelmatobacter</taxon>
    </lineage>
</organism>
<dbReference type="AlphaFoldDB" id="A0A2U3KPU7"/>
<evidence type="ECO:0000313" key="2">
    <source>
        <dbReference type="Proteomes" id="UP000238701"/>
    </source>
</evidence>